<accession>A0AAW0D8J2</accession>
<comment type="caution">
    <text evidence="1">The sequence shown here is derived from an EMBL/GenBank/DDBJ whole genome shotgun (WGS) entry which is preliminary data.</text>
</comment>
<evidence type="ECO:0000313" key="2">
    <source>
        <dbReference type="Proteomes" id="UP001383192"/>
    </source>
</evidence>
<evidence type="ECO:0000313" key="1">
    <source>
        <dbReference type="EMBL" id="KAK7047480.1"/>
    </source>
</evidence>
<dbReference type="EMBL" id="JAYKXP010000020">
    <property type="protein sequence ID" value="KAK7047480.1"/>
    <property type="molecule type" value="Genomic_DNA"/>
</dbReference>
<sequence length="210" mass="22461">MLQLAPLVHSQENAAEGDAAPQAALKANAAPAPDVDPLGGVDIAEAPNGNSFIFYQSASTFDIMMVHVTDAFTDGVTKNVKLIVPANEVMRGTPIAVAQRHRGEKGDNDVGVLDIFFFSPNGILSEYRYLNDETPHWRGGAACNLCVTHQNYQAASPFRGSLFLYASGGNPNKAEAGIRVGFRSANFPDTITEADRHDGKWHLSPLPGSP</sequence>
<protein>
    <submittedName>
        <fullName evidence="1">Uncharacterized protein</fullName>
    </submittedName>
</protein>
<gene>
    <name evidence="1" type="ORF">VNI00_006711</name>
</gene>
<name>A0AAW0D8J2_9AGAR</name>
<keyword evidence="2" id="KW-1185">Reference proteome</keyword>
<organism evidence="1 2">
    <name type="scientific">Paramarasmius palmivorus</name>
    <dbReference type="NCBI Taxonomy" id="297713"/>
    <lineage>
        <taxon>Eukaryota</taxon>
        <taxon>Fungi</taxon>
        <taxon>Dikarya</taxon>
        <taxon>Basidiomycota</taxon>
        <taxon>Agaricomycotina</taxon>
        <taxon>Agaricomycetes</taxon>
        <taxon>Agaricomycetidae</taxon>
        <taxon>Agaricales</taxon>
        <taxon>Marasmiineae</taxon>
        <taxon>Marasmiaceae</taxon>
        <taxon>Paramarasmius</taxon>
    </lineage>
</organism>
<dbReference type="Gene3D" id="2.120.10.70">
    <property type="entry name" value="Fucose-specific lectin"/>
    <property type="match status" value="1"/>
</dbReference>
<reference evidence="1 2" key="1">
    <citation type="submission" date="2024-01" db="EMBL/GenBank/DDBJ databases">
        <title>A draft genome for a cacao thread blight-causing isolate of Paramarasmius palmivorus.</title>
        <authorList>
            <person name="Baruah I.K."/>
            <person name="Bukari Y."/>
            <person name="Amoako-Attah I."/>
            <person name="Meinhardt L.W."/>
            <person name="Bailey B.A."/>
            <person name="Cohen S.P."/>
        </authorList>
    </citation>
    <scope>NUCLEOTIDE SEQUENCE [LARGE SCALE GENOMIC DNA]</scope>
    <source>
        <strain evidence="1 2">GH-12</strain>
    </source>
</reference>
<dbReference type="AlphaFoldDB" id="A0AAW0D8J2"/>
<proteinExistence type="predicted"/>
<dbReference type="Proteomes" id="UP001383192">
    <property type="component" value="Unassembled WGS sequence"/>
</dbReference>